<dbReference type="RefSeq" id="WP_047577054.1">
    <property type="nucleotide sequence ID" value="NZ_JPQT01000118.1"/>
</dbReference>
<dbReference type="Pfam" id="PF10679">
    <property type="entry name" value="DUF2491"/>
    <property type="match status" value="1"/>
</dbReference>
<dbReference type="PATRIC" id="fig|317.174.peg.3997"/>
<evidence type="ECO:0000313" key="3">
    <source>
        <dbReference type="Proteomes" id="UP000028643"/>
    </source>
</evidence>
<evidence type="ECO:0008006" key="4">
    <source>
        <dbReference type="Google" id="ProtNLM"/>
    </source>
</evidence>
<dbReference type="AlphaFoldDB" id="A0A085V1G1"/>
<dbReference type="InterPro" id="IPR019621">
    <property type="entry name" value="DUF2491"/>
</dbReference>
<dbReference type="Proteomes" id="UP000028643">
    <property type="component" value="Unassembled WGS sequence"/>
</dbReference>
<sequence length="226" mass="25124">MSWIKRVLGMEAPKPSPGSSPGTSPDGTTLAANPFGLASGRMLDLDDSLKLMLDGHSELVVPDEEVVWSVGQVDLGQSMRMVRFYFEDEDYWLQVVMNGPTAEDVLDVILFGYNSVVTISSEAELKRLVGPDSKIGLPIYAHEGYEYERQWGTEEGQTEFTPMSEVVTSPEESYRIQHLSMLYARDTGLVDRREFLLLSVEEDEEGNISLTTSIGVTLQSTDFTVI</sequence>
<gene>
    <name evidence="2" type="ORF">IV02_19555</name>
</gene>
<evidence type="ECO:0000313" key="2">
    <source>
        <dbReference type="EMBL" id="KFE49274.1"/>
    </source>
</evidence>
<evidence type="ECO:0000256" key="1">
    <source>
        <dbReference type="SAM" id="MobiDB-lite"/>
    </source>
</evidence>
<comment type="caution">
    <text evidence="2">The sequence shown here is derived from an EMBL/GenBank/DDBJ whole genome shotgun (WGS) entry which is preliminary data.</text>
</comment>
<accession>A0A085V1G1</accession>
<feature type="compositionally biased region" description="Low complexity" evidence="1">
    <location>
        <begin position="17"/>
        <end position="29"/>
    </location>
</feature>
<name>A0A085V1G1_PSESX</name>
<dbReference type="EMBL" id="JPQT01000118">
    <property type="protein sequence ID" value="KFE49274.1"/>
    <property type="molecule type" value="Genomic_DNA"/>
</dbReference>
<proteinExistence type="predicted"/>
<feature type="region of interest" description="Disordered" evidence="1">
    <location>
        <begin position="11"/>
        <end position="30"/>
    </location>
</feature>
<organism evidence="2 3">
    <name type="scientific">Pseudomonas syringae</name>
    <dbReference type="NCBI Taxonomy" id="317"/>
    <lineage>
        <taxon>Bacteria</taxon>
        <taxon>Pseudomonadati</taxon>
        <taxon>Pseudomonadota</taxon>
        <taxon>Gammaproteobacteria</taxon>
        <taxon>Pseudomonadales</taxon>
        <taxon>Pseudomonadaceae</taxon>
        <taxon>Pseudomonas</taxon>
    </lineage>
</organism>
<reference evidence="2 3" key="1">
    <citation type="submission" date="2014-07" db="EMBL/GenBank/DDBJ databases">
        <title>Draft Genome Sequences of Environmental Pseudomonas syringae strains.</title>
        <authorList>
            <person name="Baltrus D.A."/>
            <person name="Berge O."/>
            <person name="Morris C."/>
        </authorList>
    </citation>
    <scope>NUCLEOTIDE SEQUENCE [LARGE SCALE GENOMIC DNA]</scope>
    <source>
        <strain evidence="2 3">CEB003</strain>
    </source>
</reference>
<protein>
    <recommendedName>
        <fullName evidence="4">DUF2491 family protein</fullName>
    </recommendedName>
</protein>